<evidence type="ECO:0000313" key="1">
    <source>
        <dbReference type="EMBL" id="QSX29027.1"/>
    </source>
</evidence>
<keyword evidence="2" id="KW-1185">Reference proteome</keyword>
<gene>
    <name evidence="1" type="ORF">JYB88_12285</name>
</gene>
<evidence type="ECO:0000313" key="2">
    <source>
        <dbReference type="Proteomes" id="UP000663281"/>
    </source>
</evidence>
<dbReference type="GO" id="GO:0005829">
    <property type="term" value="C:cytosol"/>
    <property type="evidence" value="ECO:0007669"/>
    <property type="project" value="TreeGrafter"/>
</dbReference>
<organism evidence="1 2">
    <name type="scientific">Shewanella cyperi</name>
    <dbReference type="NCBI Taxonomy" id="2814292"/>
    <lineage>
        <taxon>Bacteria</taxon>
        <taxon>Pseudomonadati</taxon>
        <taxon>Pseudomonadota</taxon>
        <taxon>Gammaproteobacteria</taxon>
        <taxon>Alteromonadales</taxon>
        <taxon>Shewanellaceae</taxon>
        <taxon>Shewanella</taxon>
    </lineage>
</organism>
<proteinExistence type="predicted"/>
<dbReference type="Gene3D" id="3.40.390.10">
    <property type="entry name" value="Collagenase (Catalytic Domain)"/>
    <property type="match status" value="1"/>
</dbReference>
<sequence length="274" mass="30908">MLALILVSLAGAIAIGWIVSGRWRSSRRRAAVAARPFPKAWRAILKRRLPLYQTLPPHLQLQLKRHIQVFLSEKQFIGCGGLEITDEIRVAIAAQACLLLLNRKTDFYPGLRQILVYPDAFYVDREHRDDIGLVSEQRHLLAGESWQQGQVLLSWQTLLNDADAPGSGHNLVIHEFAHQLDQEDGIADGAPLLSSITDYPSWSAVLSEEYAALRRCAAEGLPSLFDYYGASNPAEFFAVVSEVFFTRAAEFKLLHPALYHELERFYQLDPASWQ</sequence>
<name>A0A975AK63_9GAMM</name>
<dbReference type="Pfam" id="PF06167">
    <property type="entry name" value="Peptidase_M90"/>
    <property type="match status" value="1"/>
</dbReference>
<dbReference type="GO" id="GO:0004177">
    <property type="term" value="F:aminopeptidase activity"/>
    <property type="evidence" value="ECO:0007669"/>
    <property type="project" value="TreeGrafter"/>
</dbReference>
<dbReference type="Proteomes" id="UP000663281">
    <property type="component" value="Chromosome"/>
</dbReference>
<dbReference type="AlphaFoldDB" id="A0A975AK63"/>
<dbReference type="CDD" id="cd20169">
    <property type="entry name" value="Peptidase_M90_mtfA"/>
    <property type="match status" value="1"/>
</dbReference>
<accession>A0A975AK63</accession>
<protein>
    <submittedName>
        <fullName evidence="1">Zinc-dependent peptidase</fullName>
    </submittedName>
</protein>
<dbReference type="PANTHER" id="PTHR30164:SF2">
    <property type="entry name" value="PROTEIN MTFA"/>
    <property type="match status" value="1"/>
</dbReference>
<dbReference type="RefSeq" id="WP_207324302.1">
    <property type="nucleotide sequence ID" value="NZ_CP071504.1"/>
</dbReference>
<dbReference type="PANTHER" id="PTHR30164">
    <property type="entry name" value="MTFA PEPTIDASE"/>
    <property type="match status" value="1"/>
</dbReference>
<dbReference type="InterPro" id="IPR042252">
    <property type="entry name" value="MtfA_N"/>
</dbReference>
<dbReference type="GO" id="GO:0008237">
    <property type="term" value="F:metallopeptidase activity"/>
    <property type="evidence" value="ECO:0007669"/>
    <property type="project" value="InterPro"/>
</dbReference>
<reference evidence="1 2" key="1">
    <citation type="submission" date="2021-03" db="EMBL/GenBank/DDBJ databases">
        <title>Novel species identification of genus Shewanella.</title>
        <authorList>
            <person name="Liu G."/>
            <person name="Zhang Q."/>
        </authorList>
    </citation>
    <scope>NUCLEOTIDE SEQUENCE [LARGE SCALE GENOMIC DNA]</scope>
    <source>
        <strain evidence="1 2">FJAT-53726</strain>
    </source>
</reference>
<dbReference type="InterPro" id="IPR024079">
    <property type="entry name" value="MetalloPept_cat_dom_sf"/>
</dbReference>
<dbReference type="Gene3D" id="1.10.472.150">
    <property type="entry name" value="Glucose-regulated metallo-peptidase M90, N-terminal domain"/>
    <property type="match status" value="1"/>
</dbReference>
<dbReference type="FunFam" id="1.10.472.150:FF:000001">
    <property type="entry name" value="Protein MtfA"/>
    <property type="match status" value="1"/>
</dbReference>
<dbReference type="EMBL" id="CP071504">
    <property type="protein sequence ID" value="QSX29027.1"/>
    <property type="molecule type" value="Genomic_DNA"/>
</dbReference>
<dbReference type="SUPFAM" id="SSF55486">
    <property type="entry name" value="Metalloproteases ('zincins'), catalytic domain"/>
    <property type="match status" value="1"/>
</dbReference>
<dbReference type="InterPro" id="IPR010384">
    <property type="entry name" value="MtfA_fam"/>
</dbReference>
<dbReference type="KEGG" id="scyp:JYB88_12285"/>